<feature type="compositionally biased region" description="Basic and acidic residues" evidence="6">
    <location>
        <begin position="1023"/>
        <end position="1035"/>
    </location>
</feature>
<feature type="region of interest" description="Disordered" evidence="6">
    <location>
        <begin position="1"/>
        <end position="35"/>
    </location>
</feature>
<dbReference type="GO" id="GO:0006289">
    <property type="term" value="P:nucleotide-excision repair"/>
    <property type="evidence" value="ECO:0007669"/>
    <property type="project" value="InterPro"/>
</dbReference>
<feature type="compositionally biased region" description="Basic and acidic residues" evidence="6">
    <location>
        <begin position="887"/>
        <end position="901"/>
    </location>
</feature>
<evidence type="ECO:0000313" key="10">
    <source>
        <dbReference type="EMBL" id="EDR12553.1"/>
    </source>
</evidence>
<evidence type="ECO:0000313" key="11">
    <source>
        <dbReference type="Proteomes" id="UP000001194"/>
    </source>
</evidence>
<dbReference type="OrthoDB" id="300780at2759"/>
<feature type="compositionally biased region" description="Basic residues" evidence="6">
    <location>
        <begin position="248"/>
        <end position="258"/>
    </location>
</feature>
<dbReference type="GeneID" id="6072477"/>
<dbReference type="HOGENOM" id="CLU_003639_2_0_1"/>
<dbReference type="InterPro" id="IPR036985">
    <property type="entry name" value="Transglutaminase-like_sf"/>
</dbReference>
<dbReference type="Pfam" id="PF03835">
    <property type="entry name" value="Rad4"/>
    <property type="match status" value="1"/>
</dbReference>
<feature type="domain" description="Rad4 beta-hairpin" evidence="9">
    <location>
        <begin position="620"/>
        <end position="694"/>
    </location>
</feature>
<dbReference type="GO" id="GO:0003684">
    <property type="term" value="F:damaged DNA binding"/>
    <property type="evidence" value="ECO:0007669"/>
    <property type="project" value="InterPro"/>
</dbReference>
<proteinExistence type="inferred from homology"/>
<dbReference type="GO" id="GO:0071942">
    <property type="term" value="C:XPC complex"/>
    <property type="evidence" value="ECO:0007669"/>
    <property type="project" value="TreeGrafter"/>
</dbReference>
<dbReference type="RefSeq" id="XP_001876817.1">
    <property type="nucleotide sequence ID" value="XM_001876782.1"/>
</dbReference>
<feature type="compositionally biased region" description="Basic and acidic residues" evidence="6">
    <location>
        <begin position="304"/>
        <end position="316"/>
    </location>
</feature>
<evidence type="ECO:0000256" key="3">
    <source>
        <dbReference type="ARBA" id="ARBA00022763"/>
    </source>
</evidence>
<dbReference type="Pfam" id="PF10405">
    <property type="entry name" value="BHD_3"/>
    <property type="match status" value="1"/>
</dbReference>
<dbReference type="GO" id="GO:0005737">
    <property type="term" value="C:cytoplasm"/>
    <property type="evidence" value="ECO:0007669"/>
    <property type="project" value="TreeGrafter"/>
</dbReference>
<dbReference type="InterPro" id="IPR004583">
    <property type="entry name" value="DNA_repair_Rad4"/>
</dbReference>
<dbReference type="Gene3D" id="2.20.20.110">
    <property type="entry name" value="Rad4, beta-hairpin domain BHD1"/>
    <property type="match status" value="1"/>
</dbReference>
<dbReference type="GO" id="GO:0000111">
    <property type="term" value="C:nucleotide-excision repair factor 2 complex"/>
    <property type="evidence" value="ECO:0007669"/>
    <property type="project" value="TreeGrafter"/>
</dbReference>
<dbReference type="InterPro" id="IPR018327">
    <property type="entry name" value="BHD_2"/>
</dbReference>
<evidence type="ECO:0000259" key="9">
    <source>
        <dbReference type="SMART" id="SM01032"/>
    </source>
</evidence>
<accession>B0CZ38</accession>
<evidence type="ECO:0000256" key="6">
    <source>
        <dbReference type="SAM" id="MobiDB-lite"/>
    </source>
</evidence>
<keyword evidence="4" id="KW-0234">DNA repair</keyword>
<feature type="compositionally biased region" description="Polar residues" evidence="6">
    <location>
        <begin position="741"/>
        <end position="753"/>
    </location>
</feature>
<feature type="compositionally biased region" description="Acidic residues" evidence="6">
    <location>
        <begin position="263"/>
        <end position="273"/>
    </location>
</feature>
<feature type="region of interest" description="Disordered" evidence="6">
    <location>
        <begin position="239"/>
        <end position="346"/>
    </location>
</feature>
<reference evidence="10 11" key="1">
    <citation type="journal article" date="2008" name="Nature">
        <title>The genome of Laccaria bicolor provides insights into mycorrhizal symbiosis.</title>
        <authorList>
            <person name="Martin F."/>
            <person name="Aerts A."/>
            <person name="Ahren D."/>
            <person name="Brun A."/>
            <person name="Danchin E.G.J."/>
            <person name="Duchaussoy F."/>
            <person name="Gibon J."/>
            <person name="Kohler A."/>
            <person name="Lindquist E."/>
            <person name="Pereda V."/>
            <person name="Salamov A."/>
            <person name="Shapiro H.J."/>
            <person name="Wuyts J."/>
            <person name="Blaudez D."/>
            <person name="Buee M."/>
            <person name="Brokstein P."/>
            <person name="Canbaeck B."/>
            <person name="Cohen D."/>
            <person name="Courty P.E."/>
            <person name="Coutinho P.M."/>
            <person name="Delaruelle C."/>
            <person name="Detter J.C."/>
            <person name="Deveau A."/>
            <person name="DiFazio S."/>
            <person name="Duplessis S."/>
            <person name="Fraissinet-Tachet L."/>
            <person name="Lucic E."/>
            <person name="Frey-Klett P."/>
            <person name="Fourrey C."/>
            <person name="Feussner I."/>
            <person name="Gay G."/>
            <person name="Grimwood J."/>
            <person name="Hoegger P.J."/>
            <person name="Jain P."/>
            <person name="Kilaru S."/>
            <person name="Labbe J."/>
            <person name="Lin Y.C."/>
            <person name="Legue V."/>
            <person name="Le Tacon F."/>
            <person name="Marmeisse R."/>
            <person name="Melayah D."/>
            <person name="Montanini B."/>
            <person name="Muratet M."/>
            <person name="Nehls U."/>
            <person name="Niculita-Hirzel H."/>
            <person name="Oudot-Le Secq M.P."/>
            <person name="Peter M."/>
            <person name="Quesneville H."/>
            <person name="Rajashekar B."/>
            <person name="Reich M."/>
            <person name="Rouhier N."/>
            <person name="Schmutz J."/>
            <person name="Yin T."/>
            <person name="Chalot M."/>
            <person name="Henrissat B."/>
            <person name="Kuees U."/>
            <person name="Lucas S."/>
            <person name="Van de Peer Y."/>
            <person name="Podila G.K."/>
            <person name="Polle A."/>
            <person name="Pukkila P.J."/>
            <person name="Richardson P.M."/>
            <person name="Rouze P."/>
            <person name="Sanders I.R."/>
            <person name="Stajich J.E."/>
            <person name="Tunlid A."/>
            <person name="Tuskan G."/>
            <person name="Grigoriev I.V."/>
        </authorList>
    </citation>
    <scope>NUCLEOTIDE SEQUENCE [LARGE SCALE GENOMIC DNA]</scope>
    <source>
        <strain evidence="11">S238N-H82 / ATCC MYA-4686</strain>
    </source>
</reference>
<keyword evidence="3" id="KW-0227">DNA damage</keyword>
<dbReference type="SMART" id="SM01032">
    <property type="entry name" value="BHD_3"/>
    <property type="match status" value="1"/>
</dbReference>
<evidence type="ECO:0000259" key="7">
    <source>
        <dbReference type="SMART" id="SM01030"/>
    </source>
</evidence>
<feature type="domain" description="Rad4 beta-hairpin" evidence="8">
    <location>
        <begin position="535"/>
        <end position="613"/>
    </location>
</feature>
<dbReference type="InterPro" id="IPR018325">
    <property type="entry name" value="Rad4/PNGase_transGLS-fold"/>
</dbReference>
<dbReference type="Pfam" id="PF10404">
    <property type="entry name" value="BHD_2"/>
    <property type="match status" value="1"/>
</dbReference>
<dbReference type="SUPFAM" id="SSF54001">
    <property type="entry name" value="Cysteine proteinases"/>
    <property type="match status" value="1"/>
</dbReference>
<feature type="compositionally biased region" description="Basic residues" evidence="6">
    <location>
        <begin position="943"/>
        <end position="960"/>
    </location>
</feature>
<feature type="compositionally biased region" description="Acidic residues" evidence="6">
    <location>
        <begin position="965"/>
        <end position="977"/>
    </location>
</feature>
<dbReference type="PANTHER" id="PTHR12135">
    <property type="entry name" value="DNA REPAIR PROTEIN XP-C / RAD4"/>
    <property type="match status" value="1"/>
</dbReference>
<dbReference type="GO" id="GO:0006298">
    <property type="term" value="P:mismatch repair"/>
    <property type="evidence" value="ECO:0007669"/>
    <property type="project" value="TreeGrafter"/>
</dbReference>
<feature type="region of interest" description="Disordered" evidence="6">
    <location>
        <begin position="735"/>
        <end position="780"/>
    </location>
</feature>
<dbReference type="EMBL" id="DS547094">
    <property type="protein sequence ID" value="EDR12553.1"/>
    <property type="molecule type" value="Genomic_DNA"/>
</dbReference>
<dbReference type="PANTHER" id="PTHR12135:SF0">
    <property type="entry name" value="DNA REPAIR PROTEIN COMPLEMENTING XP-C CELLS"/>
    <property type="match status" value="1"/>
</dbReference>
<gene>
    <name evidence="10" type="ORF">LACBIDRAFT_312109</name>
</gene>
<organism evidence="11">
    <name type="scientific">Laccaria bicolor (strain S238N-H82 / ATCC MYA-4686)</name>
    <name type="common">Bicoloured deceiver</name>
    <name type="synonym">Laccaria laccata var. bicolor</name>
    <dbReference type="NCBI Taxonomy" id="486041"/>
    <lineage>
        <taxon>Eukaryota</taxon>
        <taxon>Fungi</taxon>
        <taxon>Dikarya</taxon>
        <taxon>Basidiomycota</taxon>
        <taxon>Agaricomycotina</taxon>
        <taxon>Agaricomycetes</taxon>
        <taxon>Agaricomycetidae</taxon>
        <taxon>Agaricales</taxon>
        <taxon>Agaricineae</taxon>
        <taxon>Hydnangiaceae</taxon>
        <taxon>Laccaria</taxon>
    </lineage>
</organism>
<feature type="compositionally biased region" description="Acidic residues" evidence="6">
    <location>
        <begin position="1"/>
        <end position="23"/>
    </location>
</feature>
<evidence type="ECO:0000256" key="4">
    <source>
        <dbReference type="ARBA" id="ARBA00023204"/>
    </source>
</evidence>
<dbReference type="GO" id="GO:0003697">
    <property type="term" value="F:single-stranded DNA binding"/>
    <property type="evidence" value="ECO:0007669"/>
    <property type="project" value="TreeGrafter"/>
</dbReference>
<dbReference type="AlphaFoldDB" id="B0CZ38"/>
<dbReference type="InterPro" id="IPR018328">
    <property type="entry name" value="Rad4_beta-hairpin_dom3"/>
</dbReference>
<dbReference type="Pfam" id="PF10403">
    <property type="entry name" value="BHD_1"/>
    <property type="match status" value="1"/>
</dbReference>
<dbReference type="STRING" id="486041.B0CZ38"/>
<evidence type="ECO:0000256" key="2">
    <source>
        <dbReference type="ARBA" id="ARBA00009525"/>
    </source>
</evidence>
<dbReference type="SMART" id="SM01030">
    <property type="entry name" value="BHD_1"/>
    <property type="match status" value="1"/>
</dbReference>
<dbReference type="SMART" id="SM01031">
    <property type="entry name" value="BHD_2"/>
    <property type="match status" value="1"/>
</dbReference>
<dbReference type="InterPro" id="IPR018326">
    <property type="entry name" value="Rad4_beta-hairpin_dom1"/>
</dbReference>
<dbReference type="Proteomes" id="UP000001194">
    <property type="component" value="Unassembled WGS sequence"/>
</dbReference>
<comment type="similarity">
    <text evidence="2">Belongs to the XPC family.</text>
</comment>
<evidence type="ECO:0000259" key="8">
    <source>
        <dbReference type="SMART" id="SM01031"/>
    </source>
</evidence>
<evidence type="ECO:0000256" key="1">
    <source>
        <dbReference type="ARBA" id="ARBA00004123"/>
    </source>
</evidence>
<sequence>MSEEQDSFANEDSEDEFDWEEVEMPAHQPQEHQGFEITLQTRLKPDAVKNKGTSHAERLIRIDCHKIHTVALLTNARIRNKWINDPLLHARIMSLTPLHLQNAFAIIHKSRIPDQNQRGRTFEAALRNLVEWWSTSFFAVEQGGHIRSRPFEEIQKQLEIRGLHVKDENDPDATINYESLQDIVGDDGEQIRSPKSLMKHALMQSGSRDTSAQLFTALCRGMGIPARLVVSLQSVPWQAGVGKPKPTYQRKSKGKGKGKTGEGDVDEEMEDDAASTSGIDTKGKGKAKEFAGTGQRLDGAPVVEKSEKVKGKEKARPVINLRKTKSKGQVLGSASSSRLPSPDPTTSPPVFWTEVFSRPDARWLPVDPIRGIINRRKVFDPSPAAQATTGDSTRKVKTKQENRMVYVMAFEEDGYARDVTRRYAREYGSKVAKVQGGSASGGGSKARHVWWRRVVDIVKRPYRLHRDDLEDEELEAAQMLEGMPSTISGFKDHPLYVLTRHLKHNETIHPPPPGTPELGKFRGEPVYPRTSVVTLKTAEVWMRSEGRMVREGVQALKLAKVRAGTVNKMRELEVLKEELREAGGEGNQNGHGTGGEVMQGLYARFQTEPYVPDPIVDGKIPKNNFGNIDLYVPSMLPEGGVHVPFKRVAKIARKLGFDFAEAVTGFEFKKRRAFPIIEGVVIASENEAALLQAYWEAERAAEEKARIKREERVLKQWTRLVQGLRIRQRLQEQYASKPEETQASSTSANTQQRAGASAAADGDDDLQLGEEAGASTDAHGSGFLVGADDVVQAFHLPKYTHVRLPSTPPPPGAVDRKDLELLEAESTPDYTTYDLEMMDVEESDALETPNDVGMQEEESRIPKTMQELAEDAARKLQAVIRDQDAETWTRRKNLDGGDGEYRPLPPPPPPANKKVAKITMPASTTTVARVITRNGGATSNVKPKPKPKPKARSTPRKRARTREDSDADESDAVEEEEKEKPSKRSRSTATAGSSKPAIPAPTRTLRPRVSKTRAQIEEERENEETYRRAVDGDDL</sequence>
<dbReference type="InterPro" id="IPR042488">
    <property type="entry name" value="Rad4_BHD3_sf"/>
</dbReference>
<dbReference type="Gene3D" id="3.30.70.2460">
    <property type="entry name" value="Rad4, beta-hairpin domain BHD3"/>
    <property type="match status" value="1"/>
</dbReference>
<dbReference type="FunFam" id="3.30.70.2460:FF:000001">
    <property type="entry name" value="DNA repair protein Rad4 family"/>
    <property type="match status" value="1"/>
</dbReference>
<name>B0CZ38_LACBS</name>
<feature type="region of interest" description="Disordered" evidence="6">
    <location>
        <begin position="887"/>
        <end position="1035"/>
    </location>
</feature>
<dbReference type="InParanoid" id="B0CZ38"/>
<protein>
    <submittedName>
        <fullName evidence="10">Predicted protein</fullName>
    </submittedName>
</protein>
<keyword evidence="5" id="KW-0539">Nucleus</keyword>
<evidence type="ECO:0000256" key="5">
    <source>
        <dbReference type="ARBA" id="ARBA00023242"/>
    </source>
</evidence>
<keyword evidence="11" id="KW-1185">Reference proteome</keyword>
<feature type="domain" description="Rad4 beta-hairpin" evidence="7">
    <location>
        <begin position="479"/>
        <end position="533"/>
    </location>
</feature>
<dbReference type="KEGG" id="lbc:LACBIDRAFT_312109"/>
<dbReference type="Gene3D" id="3.90.260.10">
    <property type="entry name" value="Transglutaminase-like"/>
    <property type="match status" value="1"/>
</dbReference>
<dbReference type="FunCoup" id="B0CZ38">
    <property type="interactions" value="81"/>
</dbReference>
<comment type="subcellular location">
    <subcellularLocation>
        <location evidence="1">Nucleus</location>
    </subcellularLocation>
</comment>
<dbReference type="InterPro" id="IPR038765">
    <property type="entry name" value="Papain-like_cys_pep_sf"/>
</dbReference>